<dbReference type="GO" id="GO:0006298">
    <property type="term" value="P:mismatch repair"/>
    <property type="evidence" value="ECO:0007669"/>
    <property type="project" value="InterPro"/>
</dbReference>
<proteinExistence type="inferred from homology"/>
<sequence>MTDIVDPATRSRMMSGIRGKDTRPEMLVRKALHARGFRFRLHVKDLPGRPDIVLPKFRAVIFVHGCFWHGHDCRYFKVPQTRTGFWLDKIGKNRDRDRQQLEKLGQQGWRVLVVWECATRGHGHAGVGMTVDRITDWLRQGAGPAQMDEAGIGPL</sequence>
<organism evidence="7 8">
    <name type="scientific">Laribacter hongkongensis</name>
    <dbReference type="NCBI Taxonomy" id="168471"/>
    <lineage>
        <taxon>Bacteria</taxon>
        <taxon>Pseudomonadati</taxon>
        <taxon>Pseudomonadota</taxon>
        <taxon>Betaproteobacteria</taxon>
        <taxon>Neisseriales</taxon>
        <taxon>Aquaspirillaceae</taxon>
        <taxon>Laribacter</taxon>
    </lineage>
</organism>
<evidence type="ECO:0000256" key="3">
    <source>
        <dbReference type="ARBA" id="ARBA00022763"/>
    </source>
</evidence>
<comment type="similarity">
    <text evidence="6">Belongs to the Vsr family.</text>
</comment>
<evidence type="ECO:0000256" key="5">
    <source>
        <dbReference type="ARBA" id="ARBA00023204"/>
    </source>
</evidence>
<keyword evidence="2 7" id="KW-0255">Endonuclease</keyword>
<dbReference type="AlphaFoldDB" id="A0A248LNQ9"/>
<keyword evidence="5" id="KW-0234">DNA repair</keyword>
<dbReference type="InterPro" id="IPR004603">
    <property type="entry name" value="DNA_mismatch_endonuc_vsr"/>
</dbReference>
<dbReference type="NCBIfam" id="TIGR00632">
    <property type="entry name" value="vsr"/>
    <property type="match status" value="1"/>
</dbReference>
<dbReference type="GO" id="GO:0004519">
    <property type="term" value="F:endonuclease activity"/>
    <property type="evidence" value="ECO:0007669"/>
    <property type="project" value="UniProtKB-KW"/>
</dbReference>
<dbReference type="SUPFAM" id="SSF52980">
    <property type="entry name" value="Restriction endonuclease-like"/>
    <property type="match status" value="1"/>
</dbReference>
<evidence type="ECO:0000313" key="8">
    <source>
        <dbReference type="Proteomes" id="UP000197424"/>
    </source>
</evidence>
<dbReference type="Pfam" id="PF03852">
    <property type="entry name" value="Vsr"/>
    <property type="match status" value="1"/>
</dbReference>
<evidence type="ECO:0000313" key="7">
    <source>
        <dbReference type="EMBL" id="ASJ26312.1"/>
    </source>
</evidence>
<keyword evidence="3" id="KW-0227">DNA damage</keyword>
<keyword evidence="4" id="KW-0378">Hydrolase</keyword>
<protein>
    <submittedName>
        <fullName evidence="7">Very short patch repair endonuclease</fullName>
    </submittedName>
</protein>
<dbReference type="OrthoDB" id="9801520at2"/>
<dbReference type="REBASE" id="194092">
    <property type="entry name" value="V.LhoZ1ORF3482P"/>
</dbReference>
<dbReference type="CDD" id="cd00221">
    <property type="entry name" value="Vsr"/>
    <property type="match status" value="1"/>
</dbReference>
<accession>A0A248LNQ9</accession>
<dbReference type="Proteomes" id="UP000197424">
    <property type="component" value="Chromosome"/>
</dbReference>
<name>A0A248LNQ9_9NEIS</name>
<dbReference type="Gene3D" id="3.40.960.10">
    <property type="entry name" value="VSR Endonuclease"/>
    <property type="match status" value="1"/>
</dbReference>
<dbReference type="InterPro" id="IPR011335">
    <property type="entry name" value="Restrct_endonuc-II-like"/>
</dbReference>
<evidence type="ECO:0000256" key="6">
    <source>
        <dbReference type="ARBA" id="ARBA00029466"/>
    </source>
</evidence>
<keyword evidence="1" id="KW-0540">Nuclease</keyword>
<reference evidence="8" key="1">
    <citation type="submission" date="2017-06" db="EMBL/GenBank/DDBJ databases">
        <title>Whole genome sequence of Laribacter hongkongensis LHGZ1.</title>
        <authorList>
            <person name="Chen D."/>
            <person name="Wu H."/>
            <person name="Chen J."/>
        </authorList>
    </citation>
    <scope>NUCLEOTIDE SEQUENCE [LARGE SCALE GENOMIC DNA]</scope>
    <source>
        <strain evidence="8">LHGZ1</strain>
    </source>
</reference>
<evidence type="ECO:0000256" key="2">
    <source>
        <dbReference type="ARBA" id="ARBA00022759"/>
    </source>
</evidence>
<gene>
    <name evidence="7" type="ORF">LHGZ1_3481</name>
</gene>
<dbReference type="EMBL" id="CP022115">
    <property type="protein sequence ID" value="ASJ26312.1"/>
    <property type="molecule type" value="Genomic_DNA"/>
</dbReference>
<dbReference type="RefSeq" id="WP_088861836.1">
    <property type="nucleotide sequence ID" value="NZ_CP022115.1"/>
</dbReference>
<evidence type="ECO:0000256" key="4">
    <source>
        <dbReference type="ARBA" id="ARBA00022801"/>
    </source>
</evidence>
<dbReference type="GO" id="GO:0016787">
    <property type="term" value="F:hydrolase activity"/>
    <property type="evidence" value="ECO:0007669"/>
    <property type="project" value="UniProtKB-KW"/>
</dbReference>
<evidence type="ECO:0000256" key="1">
    <source>
        <dbReference type="ARBA" id="ARBA00022722"/>
    </source>
</evidence>